<evidence type="ECO:0000313" key="3">
    <source>
        <dbReference type="EMBL" id="KAE8411353.1"/>
    </source>
</evidence>
<feature type="compositionally biased region" description="Polar residues" evidence="1">
    <location>
        <begin position="109"/>
        <end position="124"/>
    </location>
</feature>
<dbReference type="PANTHER" id="PTHR45694">
    <property type="entry name" value="GLUTAREDOXIN 2"/>
    <property type="match status" value="1"/>
</dbReference>
<feature type="compositionally biased region" description="Basic and acidic residues" evidence="1">
    <location>
        <begin position="125"/>
        <end position="137"/>
    </location>
</feature>
<feature type="compositionally biased region" description="Polar residues" evidence="1">
    <location>
        <begin position="25"/>
        <end position="38"/>
    </location>
</feature>
<feature type="compositionally biased region" description="Pro residues" evidence="1">
    <location>
        <begin position="451"/>
        <end position="467"/>
    </location>
</feature>
<dbReference type="SUPFAM" id="SSF52833">
    <property type="entry name" value="Thioredoxin-like"/>
    <property type="match status" value="1"/>
</dbReference>
<dbReference type="InterPro" id="IPR017937">
    <property type="entry name" value="Thioredoxin_CS"/>
</dbReference>
<dbReference type="PRINTS" id="PR00160">
    <property type="entry name" value="GLUTAREDOXIN"/>
</dbReference>
<feature type="compositionally biased region" description="Basic and acidic residues" evidence="1">
    <location>
        <begin position="429"/>
        <end position="448"/>
    </location>
</feature>
<feature type="compositionally biased region" description="Low complexity" evidence="1">
    <location>
        <begin position="296"/>
        <end position="309"/>
    </location>
</feature>
<feature type="compositionally biased region" description="Basic and acidic residues" evidence="1">
    <location>
        <begin position="402"/>
        <end position="421"/>
    </location>
</feature>
<dbReference type="InterPro" id="IPR014025">
    <property type="entry name" value="Glutaredoxin_subgr"/>
</dbReference>
<keyword evidence="4" id="KW-1185">Reference proteome</keyword>
<dbReference type="InterPro" id="IPR036249">
    <property type="entry name" value="Thioredoxin-like_sf"/>
</dbReference>
<dbReference type="Pfam" id="PF00462">
    <property type="entry name" value="Glutaredoxin"/>
    <property type="match status" value="1"/>
</dbReference>
<feature type="compositionally biased region" description="Polar residues" evidence="1">
    <location>
        <begin position="257"/>
        <end position="271"/>
    </location>
</feature>
<feature type="region of interest" description="Disordered" evidence="1">
    <location>
        <begin position="25"/>
        <end position="141"/>
    </location>
</feature>
<feature type="compositionally biased region" description="Low complexity" evidence="1">
    <location>
        <begin position="316"/>
        <end position="350"/>
    </location>
</feature>
<sequence length="628" mass="68544">MAGAAAAAFSSDVWLSSGVDSNQHQWEFSVPLTPNSTVRRSKSRSSYESTNRSRRNSRGSRSSSLSKHAYAHELGYMNSRGRRDVSHGRRGSEAGSSRDAYGQDAMSRSIGNVRNSEDTYNGSLRKSELKEGARPYPEDADDTNWIHRDKLAKIESEELQQILFQRRVGSGSIRSGRGRNHDMHHNEVTTPPIEQMEPWPNLEGQREIAGSPTGLDNDTRGNWDLRKPEEIAADDGASSIYHNPALRKSSSRIPIPTASTAPLNRSRANTISDEETLSFGMPRRASEPITVDLTNASPPAAGSRPASRGVQAQINAAKKTPAKGAAGTGTRKTSAPASTRRPPPRSRTTSNNNSQRQGKPGDRPKTAVNRPEGDPPWLATMYKPDPRLPPDQQMLPTHAKRMQQEEWEKEGKTPTTYDREFAPLAVGHDGPRPVESTEKVEDPEKKQEPTPSQPQPKPEPPSAPKTPDPITRPNTGTGYSPMPKLQEPSQAAPQAALTPKWSPPLPTISSIFSRLFGSFAGPTPAVMSAAKTKAQGIINDNAVVVFSKSYCPYCSSSKSVLDKLKAKYITIELDEESDGGAIQDALQEITGQRTVPNIFIKQKHIGGNSDLQARKDELPRLLKEAGAL</sequence>
<gene>
    <name evidence="3" type="ORF">BDV36DRAFT_288827</name>
</gene>
<dbReference type="InterPro" id="IPR011899">
    <property type="entry name" value="Glutaredoxin_euk/vir"/>
</dbReference>
<accession>A0ABQ6W2H8</accession>
<feature type="compositionally biased region" description="Basic and acidic residues" evidence="1">
    <location>
        <begin position="81"/>
        <end position="92"/>
    </location>
</feature>
<dbReference type="Gene3D" id="3.40.30.10">
    <property type="entry name" value="Glutaredoxin"/>
    <property type="match status" value="1"/>
</dbReference>
<protein>
    <recommendedName>
        <fullName evidence="2">Glutaredoxin domain-containing protein</fullName>
    </recommendedName>
</protein>
<feature type="region of interest" description="Disordered" evidence="1">
    <location>
        <begin position="250"/>
        <end position="501"/>
    </location>
</feature>
<organism evidence="3 4">
    <name type="scientific">Aspergillus pseudocaelatus</name>
    <dbReference type="NCBI Taxonomy" id="1825620"/>
    <lineage>
        <taxon>Eukaryota</taxon>
        <taxon>Fungi</taxon>
        <taxon>Dikarya</taxon>
        <taxon>Ascomycota</taxon>
        <taxon>Pezizomycotina</taxon>
        <taxon>Eurotiomycetes</taxon>
        <taxon>Eurotiomycetidae</taxon>
        <taxon>Eurotiales</taxon>
        <taxon>Aspergillaceae</taxon>
        <taxon>Aspergillus</taxon>
        <taxon>Aspergillus subgen. Circumdati</taxon>
    </lineage>
</organism>
<evidence type="ECO:0000259" key="2">
    <source>
        <dbReference type="Pfam" id="PF00462"/>
    </source>
</evidence>
<proteinExistence type="predicted"/>
<dbReference type="PANTHER" id="PTHR45694:SF18">
    <property type="entry name" value="GLUTAREDOXIN-1-RELATED"/>
    <property type="match status" value="1"/>
</dbReference>
<dbReference type="NCBIfam" id="TIGR02180">
    <property type="entry name" value="GRX_euk"/>
    <property type="match status" value="1"/>
</dbReference>
<evidence type="ECO:0000256" key="1">
    <source>
        <dbReference type="SAM" id="MobiDB-lite"/>
    </source>
</evidence>
<dbReference type="PROSITE" id="PS51354">
    <property type="entry name" value="GLUTAREDOXIN_2"/>
    <property type="match status" value="1"/>
</dbReference>
<name>A0ABQ6W2H8_9EURO</name>
<dbReference type="Proteomes" id="UP000325395">
    <property type="component" value="Unassembled WGS sequence"/>
</dbReference>
<dbReference type="InterPro" id="IPR002109">
    <property type="entry name" value="Glutaredoxin"/>
</dbReference>
<dbReference type="EMBL" id="ML735879">
    <property type="protein sequence ID" value="KAE8411353.1"/>
    <property type="molecule type" value="Genomic_DNA"/>
</dbReference>
<feature type="domain" description="Glutaredoxin" evidence="2">
    <location>
        <begin position="543"/>
        <end position="605"/>
    </location>
</feature>
<evidence type="ECO:0000313" key="4">
    <source>
        <dbReference type="Proteomes" id="UP000325395"/>
    </source>
</evidence>
<dbReference type="CDD" id="cd03419">
    <property type="entry name" value="GRX_GRXh_1_2_like"/>
    <property type="match status" value="1"/>
</dbReference>
<dbReference type="PROSITE" id="PS00194">
    <property type="entry name" value="THIOREDOXIN_1"/>
    <property type="match status" value="1"/>
</dbReference>
<reference evidence="3 4" key="1">
    <citation type="submission" date="2019-04" db="EMBL/GenBank/DDBJ databases">
        <authorList>
            <consortium name="DOE Joint Genome Institute"/>
            <person name="Mondo S."/>
            <person name="Kjaerbolling I."/>
            <person name="Vesth T."/>
            <person name="Frisvad J.C."/>
            <person name="Nybo J.L."/>
            <person name="Theobald S."/>
            <person name="Kildgaard S."/>
            <person name="Isbrandt T."/>
            <person name="Kuo A."/>
            <person name="Sato A."/>
            <person name="Lyhne E.K."/>
            <person name="Kogle M.E."/>
            <person name="Wiebenga A."/>
            <person name="Kun R.S."/>
            <person name="Lubbers R.J."/>
            <person name="Makela M.R."/>
            <person name="Barry K."/>
            <person name="Chovatia M."/>
            <person name="Clum A."/>
            <person name="Daum C."/>
            <person name="Haridas S."/>
            <person name="He G."/>
            <person name="LaButti K."/>
            <person name="Lipzen A."/>
            <person name="Riley R."/>
            <person name="Salamov A."/>
            <person name="Simmons B.A."/>
            <person name="Magnuson J.K."/>
            <person name="Henrissat B."/>
            <person name="Mortensen U.H."/>
            <person name="Larsen T.O."/>
            <person name="Devries R.P."/>
            <person name="Grigoriev I.V."/>
            <person name="Machida M."/>
            <person name="Baker S.E."/>
            <person name="Andersen M.R."/>
            <person name="Cantor M.N."/>
            <person name="Hua S.X."/>
        </authorList>
    </citation>
    <scope>NUCLEOTIDE SEQUENCE [LARGE SCALE GENOMIC DNA]</scope>
    <source>
        <strain evidence="3 4">CBS 117616</strain>
    </source>
</reference>